<accession>J0DBH5</accession>
<dbReference type="KEGG" id="adl:AURDEDRAFT_129117"/>
<evidence type="ECO:0000313" key="6">
    <source>
        <dbReference type="EMBL" id="EJD37941.1"/>
    </source>
</evidence>
<dbReference type="Proteomes" id="UP000006514">
    <property type="component" value="Unassembled WGS sequence"/>
</dbReference>
<keyword evidence="3" id="KW-0862">Zinc</keyword>
<dbReference type="InParanoid" id="J0DBH5"/>
<dbReference type="AlphaFoldDB" id="J0DBH5"/>
<name>J0DBH5_AURST</name>
<feature type="domain" description="MYND-type" evidence="5">
    <location>
        <begin position="371"/>
        <end position="416"/>
    </location>
</feature>
<reference evidence="7" key="1">
    <citation type="journal article" date="2012" name="Science">
        <title>The Paleozoic origin of enzymatic lignin decomposition reconstructed from 31 fungal genomes.</title>
        <authorList>
            <person name="Floudas D."/>
            <person name="Binder M."/>
            <person name="Riley R."/>
            <person name="Barry K."/>
            <person name="Blanchette R.A."/>
            <person name="Henrissat B."/>
            <person name="Martinez A.T."/>
            <person name="Otillar R."/>
            <person name="Spatafora J.W."/>
            <person name="Yadav J.S."/>
            <person name="Aerts A."/>
            <person name="Benoit I."/>
            <person name="Boyd A."/>
            <person name="Carlson A."/>
            <person name="Copeland A."/>
            <person name="Coutinho P.M."/>
            <person name="de Vries R.P."/>
            <person name="Ferreira P."/>
            <person name="Findley K."/>
            <person name="Foster B."/>
            <person name="Gaskell J."/>
            <person name="Glotzer D."/>
            <person name="Gorecki P."/>
            <person name="Heitman J."/>
            <person name="Hesse C."/>
            <person name="Hori C."/>
            <person name="Igarashi K."/>
            <person name="Jurgens J.A."/>
            <person name="Kallen N."/>
            <person name="Kersten P."/>
            <person name="Kohler A."/>
            <person name="Kuees U."/>
            <person name="Kumar T.K.A."/>
            <person name="Kuo A."/>
            <person name="LaButti K."/>
            <person name="Larrondo L.F."/>
            <person name="Lindquist E."/>
            <person name="Ling A."/>
            <person name="Lombard V."/>
            <person name="Lucas S."/>
            <person name="Lundell T."/>
            <person name="Martin R."/>
            <person name="McLaughlin D.J."/>
            <person name="Morgenstern I."/>
            <person name="Morin E."/>
            <person name="Murat C."/>
            <person name="Nagy L.G."/>
            <person name="Nolan M."/>
            <person name="Ohm R.A."/>
            <person name="Patyshakuliyeva A."/>
            <person name="Rokas A."/>
            <person name="Ruiz-Duenas F.J."/>
            <person name="Sabat G."/>
            <person name="Salamov A."/>
            <person name="Samejima M."/>
            <person name="Schmutz J."/>
            <person name="Slot J.C."/>
            <person name="St John F."/>
            <person name="Stenlid J."/>
            <person name="Sun H."/>
            <person name="Sun S."/>
            <person name="Syed K."/>
            <person name="Tsang A."/>
            <person name="Wiebenga A."/>
            <person name="Young D."/>
            <person name="Pisabarro A."/>
            <person name="Eastwood D.C."/>
            <person name="Martin F."/>
            <person name="Cullen D."/>
            <person name="Grigoriev I.V."/>
            <person name="Hibbett D.S."/>
        </authorList>
    </citation>
    <scope>NUCLEOTIDE SEQUENCE [LARGE SCALE GENOMIC DNA]</scope>
    <source>
        <strain evidence="7">TFB10046</strain>
    </source>
</reference>
<keyword evidence="7" id="KW-1185">Reference proteome</keyword>
<organism evidence="6 7">
    <name type="scientific">Auricularia subglabra (strain TFB-10046 / SS5)</name>
    <name type="common">White-rot fungus</name>
    <name type="synonym">Auricularia delicata (strain TFB10046)</name>
    <dbReference type="NCBI Taxonomy" id="717982"/>
    <lineage>
        <taxon>Eukaryota</taxon>
        <taxon>Fungi</taxon>
        <taxon>Dikarya</taxon>
        <taxon>Basidiomycota</taxon>
        <taxon>Agaricomycotina</taxon>
        <taxon>Agaricomycetes</taxon>
        <taxon>Auriculariales</taxon>
        <taxon>Auriculariaceae</taxon>
        <taxon>Auricularia</taxon>
    </lineage>
</organism>
<dbReference type="GO" id="GO:0008270">
    <property type="term" value="F:zinc ion binding"/>
    <property type="evidence" value="ECO:0007669"/>
    <property type="project" value="UniProtKB-KW"/>
</dbReference>
<protein>
    <recommendedName>
        <fullName evidence="5">MYND-type domain-containing protein</fullName>
    </recommendedName>
</protein>
<dbReference type="SUPFAM" id="SSF144232">
    <property type="entry name" value="HIT/MYND zinc finger-like"/>
    <property type="match status" value="1"/>
</dbReference>
<sequence>MAADHLSPMSTPSSCSAHVASDESSALSSPSAHKLLEELERGLRDPASPSACPVCVALFELLCMHPSVRKDNIRLLRTEHPQFLSDIMGVLTAVRNDTWCSEFALSLQTIIHNCSRHSHAMHGRVARDFTSDRCLPRLLASLCSIVNNCFPEITGRSVDGRRFRFSKYWPAQPCDLLARGPDGFHGMLRWLTNVDDASVIRTYTHVFLWCRSSFYTAFADRDATSVFLRAVCHLLKSATAALRRRQHDRARRGTIDPGHRMACLAEFLDFLAVLGTDEWPIWGEFLTGHESELLASLTPAIDACRDDQDVVRAHLRNFLYQVHSSLGDDSLRYMPSRVADKMFERDLSGGGSFELFRTLLNTLSMRRCCSLQGCPHKISSGGSLFTCASCKIPRYCSKACQTEHWGGSVYPHKVTCALLTPIVTRAPPSMAPDAFEAACRAMGVDVGQLSIIFAGLIGHRIPGACEGGSMDRDRVAAGFAMMLGEANLLHDFHLALNSTSLDLQMPALYRRLDNMDIHDELHEQLSRYMKKKVQSQHRRVR</sequence>
<evidence type="ECO:0000256" key="2">
    <source>
        <dbReference type="ARBA" id="ARBA00022771"/>
    </source>
</evidence>
<evidence type="ECO:0000256" key="3">
    <source>
        <dbReference type="ARBA" id="ARBA00022833"/>
    </source>
</evidence>
<dbReference type="PROSITE" id="PS50865">
    <property type="entry name" value="ZF_MYND_2"/>
    <property type="match status" value="1"/>
</dbReference>
<keyword evidence="1" id="KW-0479">Metal-binding</keyword>
<proteinExistence type="predicted"/>
<evidence type="ECO:0000259" key="5">
    <source>
        <dbReference type="PROSITE" id="PS50865"/>
    </source>
</evidence>
<evidence type="ECO:0000256" key="4">
    <source>
        <dbReference type="PROSITE-ProRule" id="PRU00134"/>
    </source>
</evidence>
<dbReference type="Pfam" id="PF01753">
    <property type="entry name" value="zf-MYND"/>
    <property type="match status" value="1"/>
</dbReference>
<evidence type="ECO:0000313" key="7">
    <source>
        <dbReference type="Proteomes" id="UP000006514"/>
    </source>
</evidence>
<evidence type="ECO:0000256" key="1">
    <source>
        <dbReference type="ARBA" id="ARBA00022723"/>
    </source>
</evidence>
<dbReference type="EMBL" id="JH687832">
    <property type="protein sequence ID" value="EJD37941.1"/>
    <property type="molecule type" value="Genomic_DNA"/>
</dbReference>
<gene>
    <name evidence="6" type="ORF">AURDEDRAFT_129117</name>
</gene>
<dbReference type="InterPro" id="IPR002893">
    <property type="entry name" value="Znf_MYND"/>
</dbReference>
<dbReference type="Gene3D" id="6.10.140.2220">
    <property type="match status" value="1"/>
</dbReference>
<keyword evidence="2 4" id="KW-0863">Zinc-finger</keyword>
<dbReference type="OrthoDB" id="2854872at2759"/>